<evidence type="ECO:0000313" key="2">
    <source>
        <dbReference type="Proteomes" id="UP000010310"/>
    </source>
</evidence>
<proteinExistence type="predicted"/>
<sequence>MDSKLVIGISSRALFDLSQSHHIFENDGIDAYRNHQIENENEILDPGEAFNLVTKILKINELYESENRIEVILLSRNTADTGLRVFNSIEAHKLNITRAVFCGGESPYKYVKAFGVDLFLSSSKDDVKMAIENNVPSARIIPSKTKRKVKDGDMLKIAFDGDSVIFSDESEKVFEKEGLKAFLDNERKKKSMLKAGPFKSFLVELNKLQSELDPKINPIRTALVTARSAPSHKRVIKTLRKWGVRIDESLFLGGMNKSEFLKSFEADIFFDDQQQNIKDASAKVTSAHVPFGIKNRN</sequence>
<dbReference type="PATRIC" id="fig|1208365.4.peg.1131"/>
<organism evidence="1 2">
    <name type="scientific">SAR86 cluster bacterium SAR86E</name>
    <dbReference type="NCBI Taxonomy" id="1208365"/>
    <lineage>
        <taxon>Bacteria</taxon>
        <taxon>Pseudomonadati</taxon>
        <taxon>Pseudomonadota</taxon>
        <taxon>Gammaproteobacteria</taxon>
        <taxon>SAR86 cluster</taxon>
    </lineage>
</organism>
<dbReference type="Pfam" id="PF06189">
    <property type="entry name" value="5-nucleotidase"/>
    <property type="match status" value="1"/>
</dbReference>
<dbReference type="Proteomes" id="UP000010310">
    <property type="component" value="Unassembled WGS sequence"/>
</dbReference>
<dbReference type="GO" id="GO:0009117">
    <property type="term" value="P:nucleotide metabolic process"/>
    <property type="evidence" value="ECO:0007669"/>
    <property type="project" value="InterPro"/>
</dbReference>
<reference evidence="1 2" key="1">
    <citation type="submission" date="2012-09" db="EMBL/GenBank/DDBJ databases">
        <authorList>
            <person name="Dupont C.L."/>
            <person name="Rusch D.B."/>
            <person name="Lombardo M.-J."/>
            <person name="Novotny M."/>
            <person name="Yee-Greenbaum J."/>
            <person name="Laskin R."/>
        </authorList>
    </citation>
    <scope>NUCLEOTIDE SEQUENCE [LARGE SCALE GENOMIC DNA]</scope>
    <source>
        <strain evidence="1">SAR86E</strain>
    </source>
</reference>
<dbReference type="PANTHER" id="PTHR31367:SF5">
    <property type="entry name" value="CYTOSOLIC 5'-NUCLEOTIDASE 1A"/>
    <property type="match status" value="1"/>
</dbReference>
<dbReference type="GO" id="GO:0000287">
    <property type="term" value="F:magnesium ion binding"/>
    <property type="evidence" value="ECO:0007669"/>
    <property type="project" value="InterPro"/>
</dbReference>
<dbReference type="EMBL" id="AMWX01000012">
    <property type="protein sequence ID" value="EKO36025.1"/>
    <property type="molecule type" value="Genomic_DNA"/>
</dbReference>
<gene>
    <name evidence="1" type="ORF">B273_0538</name>
</gene>
<dbReference type="InterPro" id="IPR023214">
    <property type="entry name" value="HAD_sf"/>
</dbReference>
<dbReference type="InterPro" id="IPR010394">
    <property type="entry name" value="5-nucleotidase"/>
</dbReference>
<protein>
    <submittedName>
        <fullName evidence="1">5'-nucleotidase</fullName>
    </submittedName>
</protein>
<dbReference type="GO" id="GO:0008253">
    <property type="term" value="F:5'-nucleotidase activity"/>
    <property type="evidence" value="ECO:0007669"/>
    <property type="project" value="InterPro"/>
</dbReference>
<comment type="caution">
    <text evidence="1">The sequence shown here is derived from an EMBL/GenBank/DDBJ whole genome shotgun (WGS) entry which is preliminary data.</text>
</comment>
<dbReference type="GO" id="GO:0005737">
    <property type="term" value="C:cytoplasm"/>
    <property type="evidence" value="ECO:0007669"/>
    <property type="project" value="InterPro"/>
</dbReference>
<dbReference type="GO" id="GO:0000166">
    <property type="term" value="F:nucleotide binding"/>
    <property type="evidence" value="ECO:0007669"/>
    <property type="project" value="InterPro"/>
</dbReference>
<dbReference type="AlphaFoldDB" id="K6GG56"/>
<evidence type="ECO:0000313" key="1">
    <source>
        <dbReference type="EMBL" id="EKO36025.1"/>
    </source>
</evidence>
<dbReference type="STRING" id="1208365.B273_0538"/>
<accession>K6GG56</accession>
<dbReference type="Gene3D" id="3.40.50.1000">
    <property type="entry name" value="HAD superfamily/HAD-like"/>
    <property type="match status" value="1"/>
</dbReference>
<name>K6GG56_9GAMM</name>
<keyword evidence="2" id="KW-1185">Reference proteome</keyword>
<dbReference type="PANTHER" id="PTHR31367">
    <property type="entry name" value="CYTOSOLIC 5'-NUCLEOTIDASE 1 FAMILY MEMBER"/>
    <property type="match status" value="1"/>
</dbReference>